<proteinExistence type="predicted"/>
<dbReference type="EnsemblPlants" id="HORVU.MOREX.r3.4HG0398720.1">
    <property type="protein sequence ID" value="HORVU.MOREX.r3.4HG0398720.1.CDS1"/>
    <property type="gene ID" value="HORVU.MOREX.r3.4HG0398720"/>
</dbReference>
<keyword evidence="3" id="KW-1185">Reference proteome</keyword>
<evidence type="ECO:0000256" key="1">
    <source>
        <dbReference type="SAM" id="MobiDB-lite"/>
    </source>
</evidence>
<sequence>MYRLRVKDKIKMAIKRGFNDEDEEEVTQMRDPMNLKEATLADKITKEALAKVIPHRKASALTAAPRTAKAPSPALENATGPTATLETAPTFALARAIH</sequence>
<evidence type="ECO:0000313" key="2">
    <source>
        <dbReference type="EnsemblPlants" id="HORVU.MOREX.r3.4HG0398720.1.CDS1"/>
    </source>
</evidence>
<reference evidence="2" key="3">
    <citation type="submission" date="2022-01" db="UniProtKB">
        <authorList>
            <consortium name="EnsemblPlants"/>
        </authorList>
    </citation>
    <scope>IDENTIFICATION</scope>
    <source>
        <strain evidence="2">subsp. vulgare</strain>
    </source>
</reference>
<protein>
    <submittedName>
        <fullName evidence="2">Uncharacterized protein</fullName>
    </submittedName>
</protein>
<reference evidence="3" key="1">
    <citation type="journal article" date="2012" name="Nature">
        <title>A physical, genetic and functional sequence assembly of the barley genome.</title>
        <authorList>
            <consortium name="The International Barley Genome Sequencing Consortium"/>
            <person name="Mayer K.F."/>
            <person name="Waugh R."/>
            <person name="Brown J.W."/>
            <person name="Schulman A."/>
            <person name="Langridge P."/>
            <person name="Platzer M."/>
            <person name="Fincher G.B."/>
            <person name="Muehlbauer G.J."/>
            <person name="Sato K."/>
            <person name="Close T.J."/>
            <person name="Wise R.P."/>
            <person name="Stein N."/>
        </authorList>
    </citation>
    <scope>NUCLEOTIDE SEQUENCE [LARGE SCALE GENOMIC DNA]</scope>
    <source>
        <strain evidence="3">cv. Morex</strain>
    </source>
</reference>
<dbReference type="Gramene" id="HORVU.MOREX.r2.4HG0331720.1">
    <property type="protein sequence ID" value="HORVU.MOREX.r2.4HG0331720.1.CDS.1"/>
    <property type="gene ID" value="HORVU.MOREX.r2.4HG0331720"/>
</dbReference>
<dbReference type="AlphaFoldDB" id="A0A8I6Y391"/>
<name>A0A8I6Y391_HORVV</name>
<feature type="region of interest" description="Disordered" evidence="1">
    <location>
        <begin position="60"/>
        <end position="89"/>
    </location>
</feature>
<accession>A0A8I6Y391</accession>
<dbReference type="Gramene" id="HORVU.MOREX.r3.4HG0398720.1">
    <property type="protein sequence ID" value="HORVU.MOREX.r3.4HG0398720.1.CDS1"/>
    <property type="gene ID" value="HORVU.MOREX.r3.4HG0398720"/>
</dbReference>
<organism evidence="2 3">
    <name type="scientific">Hordeum vulgare subsp. vulgare</name>
    <name type="common">Domesticated barley</name>
    <dbReference type="NCBI Taxonomy" id="112509"/>
    <lineage>
        <taxon>Eukaryota</taxon>
        <taxon>Viridiplantae</taxon>
        <taxon>Streptophyta</taxon>
        <taxon>Embryophyta</taxon>
        <taxon>Tracheophyta</taxon>
        <taxon>Spermatophyta</taxon>
        <taxon>Magnoliopsida</taxon>
        <taxon>Liliopsida</taxon>
        <taxon>Poales</taxon>
        <taxon>Poaceae</taxon>
        <taxon>BOP clade</taxon>
        <taxon>Pooideae</taxon>
        <taxon>Triticodae</taxon>
        <taxon>Triticeae</taxon>
        <taxon>Hordeinae</taxon>
        <taxon>Hordeum</taxon>
    </lineage>
</organism>
<reference evidence="2" key="2">
    <citation type="submission" date="2020-10" db="EMBL/GenBank/DDBJ databases">
        <authorList>
            <person name="Scholz U."/>
            <person name="Mascher M."/>
            <person name="Fiebig A."/>
        </authorList>
    </citation>
    <scope>NUCLEOTIDE SEQUENCE [LARGE SCALE GENOMIC DNA]</scope>
    <source>
        <strain evidence="2">cv. Morex</strain>
    </source>
</reference>
<evidence type="ECO:0000313" key="3">
    <source>
        <dbReference type="Proteomes" id="UP000011116"/>
    </source>
</evidence>
<dbReference type="Proteomes" id="UP000011116">
    <property type="component" value="Chromosome 4H"/>
</dbReference>